<dbReference type="Pfam" id="PF07992">
    <property type="entry name" value="Pyr_redox_2"/>
    <property type="match status" value="1"/>
</dbReference>
<comment type="cofactor">
    <cofactor evidence="9">
        <name>FAD</name>
        <dbReference type="ChEBI" id="CHEBI:57692"/>
    </cofactor>
    <text evidence="9">Binds 1 FAD per subunit.</text>
</comment>
<dbReference type="Pfam" id="PF13192">
    <property type="entry name" value="Thioredoxin_3"/>
    <property type="match status" value="1"/>
</dbReference>
<dbReference type="CDD" id="cd03026">
    <property type="entry name" value="AhpF_NTD_C"/>
    <property type="match status" value="1"/>
</dbReference>
<dbReference type="PROSITE" id="PS51354">
    <property type="entry name" value="GLUTAREDOXIN_2"/>
    <property type="match status" value="1"/>
</dbReference>
<evidence type="ECO:0000256" key="1">
    <source>
        <dbReference type="ARBA" id="ARBA00009333"/>
    </source>
</evidence>
<feature type="disulfide bond" description="Redox-active" evidence="10">
    <location>
        <begin position="346"/>
        <end position="349"/>
    </location>
</feature>
<evidence type="ECO:0000259" key="11">
    <source>
        <dbReference type="Pfam" id="PF07992"/>
    </source>
</evidence>
<dbReference type="GO" id="GO:0005829">
    <property type="term" value="C:cytosol"/>
    <property type="evidence" value="ECO:0007669"/>
    <property type="project" value="UniProtKB-ARBA"/>
</dbReference>
<dbReference type="PANTHER" id="PTHR48105">
    <property type="entry name" value="THIOREDOXIN REDUCTASE 1-RELATED-RELATED"/>
    <property type="match status" value="1"/>
</dbReference>
<accession>A0A918P660</accession>
<feature type="binding site" evidence="9">
    <location>
        <begin position="479"/>
        <end position="489"/>
    </location>
    <ligand>
        <name>FAD</name>
        <dbReference type="ChEBI" id="CHEBI:57692"/>
    </ligand>
</feature>
<dbReference type="PRINTS" id="PR00368">
    <property type="entry name" value="FADPNR"/>
</dbReference>
<dbReference type="GO" id="GO:0051287">
    <property type="term" value="F:NAD binding"/>
    <property type="evidence" value="ECO:0007669"/>
    <property type="project" value="InterPro"/>
</dbReference>
<evidence type="ECO:0000256" key="10">
    <source>
        <dbReference type="PIRSR" id="PIRSR000238-2"/>
    </source>
</evidence>
<dbReference type="RefSeq" id="WP_189535896.1">
    <property type="nucleotide sequence ID" value="NZ_BMYX01000020.1"/>
</dbReference>
<dbReference type="InterPro" id="IPR023753">
    <property type="entry name" value="FAD/NAD-binding_dom"/>
</dbReference>
<evidence type="ECO:0000256" key="5">
    <source>
        <dbReference type="ARBA" id="ARBA00023002"/>
    </source>
</evidence>
<evidence type="ECO:0000256" key="9">
    <source>
        <dbReference type="PIRSR" id="PIRSR000238-1"/>
    </source>
</evidence>
<keyword evidence="5" id="KW-0560">Oxidoreductase</keyword>
<protein>
    <submittedName>
        <fullName evidence="13">Alkyl hydroperoxide reductase subunit F</fullName>
    </submittedName>
</protein>
<evidence type="ECO:0000256" key="6">
    <source>
        <dbReference type="ARBA" id="ARBA00023027"/>
    </source>
</evidence>
<keyword evidence="3" id="KW-0285">Flavoprotein</keyword>
<dbReference type="InterPro" id="IPR012336">
    <property type="entry name" value="Thioredoxin-like_fold"/>
</dbReference>
<gene>
    <name evidence="13" type="primary">ahpF</name>
    <name evidence="13" type="ORF">GCM10011289_30500</name>
</gene>
<dbReference type="Proteomes" id="UP000645257">
    <property type="component" value="Unassembled WGS sequence"/>
</dbReference>
<feature type="binding site" evidence="9">
    <location>
        <begin position="214"/>
        <end position="229"/>
    </location>
    <ligand>
        <name>FAD</name>
        <dbReference type="ChEBI" id="CHEBI:57692"/>
    </ligand>
</feature>
<feature type="domain" description="Thioredoxin-like fold" evidence="12">
    <location>
        <begin position="125"/>
        <end position="192"/>
    </location>
</feature>
<feature type="domain" description="FAD/NAD(P)-binding" evidence="11">
    <location>
        <begin position="213"/>
        <end position="505"/>
    </location>
</feature>
<keyword evidence="14" id="KW-1185">Reference proteome</keyword>
<evidence type="ECO:0000256" key="2">
    <source>
        <dbReference type="ARBA" id="ARBA00011738"/>
    </source>
</evidence>
<dbReference type="GO" id="GO:0016668">
    <property type="term" value="F:oxidoreductase activity, acting on a sulfur group of donors, NAD(P) as acceptor"/>
    <property type="evidence" value="ECO:0007669"/>
    <property type="project" value="UniProtKB-ARBA"/>
</dbReference>
<evidence type="ECO:0000256" key="8">
    <source>
        <dbReference type="ARBA" id="ARBA00023284"/>
    </source>
</evidence>
<dbReference type="Gene3D" id="3.50.50.60">
    <property type="entry name" value="FAD/NAD(P)-binding domain"/>
    <property type="match status" value="2"/>
</dbReference>
<dbReference type="CDD" id="cd02974">
    <property type="entry name" value="AhpF_NTD_N"/>
    <property type="match status" value="1"/>
</dbReference>
<evidence type="ECO:0000313" key="13">
    <source>
        <dbReference type="EMBL" id="GGY24775.1"/>
    </source>
</evidence>
<dbReference type="FunFam" id="3.50.50.60:FF:000007">
    <property type="entry name" value="Alkyl hydroperoxide reductase, F subunit"/>
    <property type="match status" value="1"/>
</dbReference>
<dbReference type="PIRSF" id="PIRSF000238">
    <property type="entry name" value="AhpF"/>
    <property type="match status" value="1"/>
</dbReference>
<dbReference type="InterPro" id="IPR036249">
    <property type="entry name" value="Thioredoxin-like_sf"/>
</dbReference>
<dbReference type="InterPro" id="IPR012081">
    <property type="entry name" value="Alkyl_hydroperoxide_Rdtase_suF"/>
</dbReference>
<dbReference type="SUPFAM" id="SSF51905">
    <property type="entry name" value="FAD/NAD(P)-binding domain"/>
    <property type="match status" value="1"/>
</dbReference>
<dbReference type="PRINTS" id="PR00469">
    <property type="entry name" value="PNDRDTASEII"/>
</dbReference>
<dbReference type="InterPro" id="IPR044141">
    <property type="entry name" value="AhpF_NTD_C"/>
</dbReference>
<dbReference type="InterPro" id="IPR050097">
    <property type="entry name" value="Ferredoxin-NADP_redctase_2"/>
</dbReference>
<keyword evidence="6 9" id="KW-0520">NAD</keyword>
<keyword evidence="8 10" id="KW-0676">Redox-active center</keyword>
<evidence type="ECO:0000313" key="14">
    <source>
        <dbReference type="Proteomes" id="UP000645257"/>
    </source>
</evidence>
<evidence type="ECO:0000256" key="3">
    <source>
        <dbReference type="ARBA" id="ARBA00022630"/>
    </source>
</evidence>
<evidence type="ECO:0000256" key="4">
    <source>
        <dbReference type="ARBA" id="ARBA00022827"/>
    </source>
</evidence>
<feature type="binding site" evidence="9">
    <location>
        <begin position="358"/>
        <end position="372"/>
    </location>
    <ligand>
        <name>NAD(+)</name>
        <dbReference type="ChEBI" id="CHEBI:57540"/>
    </ligand>
</feature>
<dbReference type="AlphaFoldDB" id="A0A918P660"/>
<keyword evidence="7 10" id="KW-1015">Disulfide bond</keyword>
<dbReference type="NCBIfam" id="TIGR03140">
    <property type="entry name" value="AhpF"/>
    <property type="match status" value="1"/>
</dbReference>
<dbReference type="GO" id="GO:0102039">
    <property type="term" value="F:NADH-dependent peroxiredoxin activity"/>
    <property type="evidence" value="ECO:0007669"/>
    <property type="project" value="InterPro"/>
</dbReference>
<organism evidence="13 14">
    <name type="scientific">Paludibacterium paludis</name>
    <dbReference type="NCBI Taxonomy" id="1225769"/>
    <lineage>
        <taxon>Bacteria</taxon>
        <taxon>Pseudomonadati</taxon>
        <taxon>Pseudomonadota</taxon>
        <taxon>Betaproteobacteria</taxon>
        <taxon>Neisseriales</taxon>
        <taxon>Chromobacteriaceae</taxon>
        <taxon>Paludibacterium</taxon>
    </lineage>
</organism>
<dbReference type="SUPFAM" id="SSF52833">
    <property type="entry name" value="Thioredoxin-like"/>
    <property type="match status" value="2"/>
</dbReference>
<dbReference type="InterPro" id="IPR036188">
    <property type="entry name" value="FAD/NAD-bd_sf"/>
</dbReference>
<dbReference type="PROSITE" id="PS00573">
    <property type="entry name" value="PYRIDINE_REDOX_2"/>
    <property type="match status" value="1"/>
</dbReference>
<name>A0A918P660_9NEIS</name>
<keyword evidence="9" id="KW-0521">NADP</keyword>
<dbReference type="EMBL" id="BMYX01000020">
    <property type="protein sequence ID" value="GGY24775.1"/>
    <property type="molecule type" value="Genomic_DNA"/>
</dbReference>
<comment type="similarity">
    <text evidence="1">Belongs to the class-II pyridine nucleotide-disulfide oxidoreductase family.</text>
</comment>
<reference evidence="13" key="1">
    <citation type="journal article" date="2014" name="Int. J. Syst. Evol. Microbiol.">
        <title>Complete genome sequence of Corynebacterium casei LMG S-19264T (=DSM 44701T), isolated from a smear-ripened cheese.</title>
        <authorList>
            <consortium name="US DOE Joint Genome Institute (JGI-PGF)"/>
            <person name="Walter F."/>
            <person name="Albersmeier A."/>
            <person name="Kalinowski J."/>
            <person name="Ruckert C."/>
        </authorList>
    </citation>
    <scope>NUCLEOTIDE SEQUENCE</scope>
    <source>
        <strain evidence="13">KCTC 32182</strain>
    </source>
</reference>
<sequence length="523" mass="55207">MLDTTIKTQLKSYLANLRHTIELIASLGDGAKDTEVRELLTDLAGLSDKVVARFDGQAARKPSFTVGQPGRPDARIAFAGVPMGHEFTSLVLALLQVGGHPSKASRELIEQIAALPGDLVFETYISLSCQNCPDVVQALNLMAAINPSIRHTMVDGALFQDEVASRQIMSVPTVFLNGEPFGQGRMGLEEIVARLDSGSAEREAAKLADKAPFDVLVVGGGPAGAAAAIYAARKGIRTGVVADRFGGQVLDTLGIENFISVKETEGPKLATALEQHVKDYDVDIMNLQRATRLIPAADSVSGFVEIGLESGVALKARSVIVATGARWREMNVPGEQQYRNKGVAYCPHCDGPLFKGKRVAVVGGGNSGVEAAIDLAGLASHVTLLEFGDAMRADAVLQAKLKSLPNVTVILNAQTTEVTGDGAKVDGLVYTDRTNGETRKLALEGIFVQIGLLPNTDWLKGSIELTGRGEIVTGRHQDTSAPGVFAAGDVTDVPYKQIIVAMGEGAKAALGAFDHLIRESAHA</sequence>
<comment type="caution">
    <text evidence="13">The sequence shown here is derived from an EMBL/GenBank/DDBJ whole genome shotgun (WGS) entry which is preliminary data.</text>
</comment>
<keyword evidence="4 9" id="KW-0274">FAD</keyword>
<comment type="subunit">
    <text evidence="2">Homodimer.</text>
</comment>
<reference evidence="13" key="2">
    <citation type="submission" date="2020-09" db="EMBL/GenBank/DDBJ databases">
        <authorList>
            <person name="Sun Q."/>
            <person name="Kim S."/>
        </authorList>
    </citation>
    <scope>NUCLEOTIDE SEQUENCE</scope>
    <source>
        <strain evidence="13">KCTC 32182</strain>
    </source>
</reference>
<evidence type="ECO:0000259" key="12">
    <source>
        <dbReference type="Pfam" id="PF13192"/>
    </source>
</evidence>
<proteinExistence type="inferred from homology"/>
<dbReference type="Gene3D" id="3.40.30.80">
    <property type="match status" value="1"/>
</dbReference>
<dbReference type="GO" id="GO:0032991">
    <property type="term" value="C:protein-containing complex"/>
    <property type="evidence" value="ECO:0007669"/>
    <property type="project" value="UniProtKB-ARBA"/>
</dbReference>
<dbReference type="GO" id="GO:0050660">
    <property type="term" value="F:flavin adenine dinucleotide binding"/>
    <property type="evidence" value="ECO:0007669"/>
    <property type="project" value="InterPro"/>
</dbReference>
<dbReference type="GO" id="GO:0000302">
    <property type="term" value="P:response to reactive oxygen species"/>
    <property type="evidence" value="ECO:0007669"/>
    <property type="project" value="InterPro"/>
</dbReference>
<dbReference type="InterPro" id="IPR008255">
    <property type="entry name" value="Pyr_nucl-diS_OxRdtase_2_AS"/>
</dbReference>
<dbReference type="InterPro" id="IPR044142">
    <property type="entry name" value="AhpF_NTD_N"/>
</dbReference>
<evidence type="ECO:0000256" key="7">
    <source>
        <dbReference type="ARBA" id="ARBA00023157"/>
    </source>
</evidence>